<evidence type="ECO:0008006" key="8">
    <source>
        <dbReference type="Google" id="ProtNLM"/>
    </source>
</evidence>
<dbReference type="PANTHER" id="PTHR45527">
    <property type="entry name" value="NONRIBOSOMAL PEPTIDE SYNTHETASE"/>
    <property type="match status" value="1"/>
</dbReference>
<sequence>MDITLSQQFWLSELKGCNLTRQLPLPIDRQRSSNDQRSGLASTSQITFDDEICISFLNYASSHHLTPFQLGLSIFYVFLFKLTHNQTDLCISSINANRYRSELVDMIGMFVSTLPYRVELDPHWSFDEVVRYVQEKCLSILEHSHYPLQHILTDFHVNQSNASFIETMFDFINISNEGNDLCLNSVNLQQVLLNESYEIAKFDFSLNFIYNSSSDYNQLSCSFVCSSGLFDETTISQIAQRFQYMFEKLFQTQSSNIPVMHLSSSISKLSLILPDEAEEMKLVVFHRLENIVNEAPASFAQALQSYNESIHYTPHISQVPIYNIPFVYSLDSHHTLSVQHLRHALQLIVTKHQTFRTSLIFHTENGGLMQRIVDLSHSSNSLLTFIESTYTTHEQLNHIIHEERHNPHLFDLAQGLVFRCHIVYYKQISSDQLLSDKDLLIFNFHHALFDFSSMNIFLHDLNQAYTTGQLLYDDNTNLRYLDYAVIEQEMSMTGASMFWLDVLHDCKLDQPLSLPFDRYRLANEHPTGHTTSISFDFGQDLLHAFLTHASSNIISFEHLTFAIYFIFLFKLTNGQTDICIAMKVNNNRYRNELKSIIGLFENVIPLRCQLDPHWSFPQLLEHVREITTESMKYSYFPLQRILNQHPHISKHAFLDTSLEFISYKSNNDNNALMIGDSRLVPASFSFKINGDEMLSTSDFSLSIYHDMNMNQLSCTINASLDFFNRDTIEKISQRFHFISNQLFASTIESHSNKPIFEFSLTLSNEQYQIQSMNNTQISFSSPLTCIHHEFVHQAMQHPQKLAVELDEQSLTYYELLYYVQVVSLTLLNEYHLLVGEVVCQCVERSLSMVIGIMGIEMAGSVYCPLSPRDPQHRLHAL</sequence>
<dbReference type="Gene3D" id="3.30.559.30">
    <property type="entry name" value="Nonribosomal peptide synthetase, condensation domain"/>
    <property type="match status" value="2"/>
</dbReference>
<dbReference type="Gene3D" id="3.40.50.12780">
    <property type="entry name" value="N-terminal domain of ligase-like"/>
    <property type="match status" value="1"/>
</dbReference>
<evidence type="ECO:0000256" key="2">
    <source>
        <dbReference type="ARBA" id="ARBA00022553"/>
    </source>
</evidence>
<name>A0A816EX66_9BILA</name>
<protein>
    <recommendedName>
        <fullName evidence="8">Condensation domain-containing protein</fullName>
    </recommendedName>
</protein>
<dbReference type="InterPro" id="IPR042099">
    <property type="entry name" value="ANL_N_sf"/>
</dbReference>
<dbReference type="Pfam" id="PF00668">
    <property type="entry name" value="Condensation"/>
    <property type="match status" value="2"/>
</dbReference>
<dbReference type="GO" id="GO:0047527">
    <property type="term" value="F:2,3-dihydroxybenzoate-serine ligase activity"/>
    <property type="evidence" value="ECO:0007669"/>
    <property type="project" value="TreeGrafter"/>
</dbReference>
<dbReference type="InterPro" id="IPR000873">
    <property type="entry name" value="AMP-dep_synth/lig_dom"/>
</dbReference>
<reference evidence="6" key="1">
    <citation type="submission" date="2021-02" db="EMBL/GenBank/DDBJ databases">
        <authorList>
            <person name="Nowell W R."/>
        </authorList>
    </citation>
    <scope>NUCLEOTIDE SEQUENCE</scope>
</reference>
<dbReference type="InterPro" id="IPR023213">
    <property type="entry name" value="CAT-like_dom_sf"/>
</dbReference>
<dbReference type="Proteomes" id="UP000663877">
    <property type="component" value="Unassembled WGS sequence"/>
</dbReference>
<feature type="non-terminal residue" evidence="6">
    <location>
        <position position="1"/>
    </location>
</feature>
<dbReference type="Proteomes" id="UP000663832">
    <property type="component" value="Unassembled WGS sequence"/>
</dbReference>
<organism evidence="6 7">
    <name type="scientific">Adineta steineri</name>
    <dbReference type="NCBI Taxonomy" id="433720"/>
    <lineage>
        <taxon>Eukaryota</taxon>
        <taxon>Metazoa</taxon>
        <taxon>Spiralia</taxon>
        <taxon>Gnathifera</taxon>
        <taxon>Rotifera</taxon>
        <taxon>Eurotatoria</taxon>
        <taxon>Bdelloidea</taxon>
        <taxon>Adinetida</taxon>
        <taxon>Adinetidae</taxon>
        <taxon>Adineta</taxon>
    </lineage>
</organism>
<gene>
    <name evidence="5" type="ORF">BJG266_LOCUS45808</name>
    <name evidence="6" type="ORF">QVE165_LOCUS62834</name>
</gene>
<evidence type="ECO:0000313" key="5">
    <source>
        <dbReference type="EMBL" id="CAF1544660.1"/>
    </source>
</evidence>
<dbReference type="GO" id="GO:0031177">
    <property type="term" value="F:phosphopantetheine binding"/>
    <property type="evidence" value="ECO:0007669"/>
    <property type="project" value="TreeGrafter"/>
</dbReference>
<keyword evidence="7" id="KW-1185">Reference proteome</keyword>
<dbReference type="GO" id="GO:0043041">
    <property type="term" value="P:amino acid activation for nonribosomal peptide biosynthetic process"/>
    <property type="evidence" value="ECO:0007669"/>
    <property type="project" value="TreeGrafter"/>
</dbReference>
<dbReference type="SUPFAM" id="SSF56801">
    <property type="entry name" value="Acetyl-CoA synthetase-like"/>
    <property type="match status" value="1"/>
</dbReference>
<keyword evidence="2" id="KW-0597">Phosphoprotein</keyword>
<evidence type="ECO:0000313" key="6">
    <source>
        <dbReference type="EMBL" id="CAF1658882.1"/>
    </source>
</evidence>
<dbReference type="GO" id="GO:0009366">
    <property type="term" value="C:enterobactin synthetase complex"/>
    <property type="evidence" value="ECO:0007669"/>
    <property type="project" value="TreeGrafter"/>
</dbReference>
<dbReference type="SUPFAM" id="SSF52777">
    <property type="entry name" value="CoA-dependent acyltransferases"/>
    <property type="match status" value="3"/>
</dbReference>
<dbReference type="Pfam" id="PF00501">
    <property type="entry name" value="AMP-binding"/>
    <property type="match status" value="1"/>
</dbReference>
<evidence type="ECO:0000256" key="1">
    <source>
        <dbReference type="ARBA" id="ARBA00022450"/>
    </source>
</evidence>
<evidence type="ECO:0000259" key="4">
    <source>
        <dbReference type="Pfam" id="PF00668"/>
    </source>
</evidence>
<dbReference type="GO" id="GO:0005829">
    <property type="term" value="C:cytosol"/>
    <property type="evidence" value="ECO:0007669"/>
    <property type="project" value="TreeGrafter"/>
</dbReference>
<dbReference type="InterPro" id="IPR001242">
    <property type="entry name" value="Condensation_dom"/>
</dbReference>
<keyword evidence="1" id="KW-0596">Phosphopantetheine</keyword>
<accession>A0A816EX66</accession>
<evidence type="ECO:0000259" key="3">
    <source>
        <dbReference type="Pfam" id="PF00501"/>
    </source>
</evidence>
<feature type="domain" description="Condensation" evidence="4">
    <location>
        <begin position="321"/>
        <end position="745"/>
    </location>
</feature>
<feature type="domain" description="Condensation" evidence="4">
    <location>
        <begin position="6"/>
        <end position="266"/>
    </location>
</feature>
<dbReference type="AlphaFoldDB" id="A0A816EX66"/>
<dbReference type="EMBL" id="CAJNOI010004409">
    <property type="protein sequence ID" value="CAF1544660.1"/>
    <property type="molecule type" value="Genomic_DNA"/>
</dbReference>
<evidence type="ECO:0000313" key="7">
    <source>
        <dbReference type="Proteomes" id="UP000663832"/>
    </source>
</evidence>
<proteinExistence type="predicted"/>
<feature type="domain" description="AMP-dependent synthetase/ligase" evidence="3">
    <location>
        <begin position="791"/>
        <end position="875"/>
    </location>
</feature>
<dbReference type="GO" id="GO:0009239">
    <property type="term" value="P:enterobactin biosynthetic process"/>
    <property type="evidence" value="ECO:0007669"/>
    <property type="project" value="TreeGrafter"/>
</dbReference>
<dbReference type="EMBL" id="CAJNOM010004799">
    <property type="protein sequence ID" value="CAF1658882.1"/>
    <property type="molecule type" value="Genomic_DNA"/>
</dbReference>
<dbReference type="PANTHER" id="PTHR45527:SF1">
    <property type="entry name" value="FATTY ACID SYNTHASE"/>
    <property type="match status" value="1"/>
</dbReference>
<dbReference type="Gene3D" id="3.30.559.10">
    <property type="entry name" value="Chloramphenicol acetyltransferase-like domain"/>
    <property type="match status" value="2"/>
</dbReference>
<comment type="caution">
    <text evidence="6">The sequence shown here is derived from an EMBL/GenBank/DDBJ whole genome shotgun (WGS) entry which is preliminary data.</text>
</comment>